<reference evidence="1 2" key="1">
    <citation type="submission" date="2020-03" db="EMBL/GenBank/DDBJ databases">
        <title>Genomic Encyclopedia of Type Strains, Phase IV (KMG-IV): sequencing the most valuable type-strain genomes for metagenomic binning, comparative biology and taxonomic classification.</title>
        <authorList>
            <person name="Goeker M."/>
        </authorList>
    </citation>
    <scope>NUCLEOTIDE SEQUENCE [LARGE SCALE GENOMIC DNA]</scope>
    <source>
        <strain evidence="1 2">DSM 103870</strain>
    </source>
</reference>
<keyword evidence="2" id="KW-1185">Reference proteome</keyword>
<name>A0ABX0V7U8_9HYPH</name>
<dbReference type="Proteomes" id="UP001429580">
    <property type="component" value="Unassembled WGS sequence"/>
</dbReference>
<gene>
    <name evidence="1" type="ORF">FHS82_003036</name>
</gene>
<dbReference type="RefSeq" id="WP_166954307.1">
    <property type="nucleotide sequence ID" value="NZ_JAASQI010000007.1"/>
</dbReference>
<evidence type="ECO:0000313" key="2">
    <source>
        <dbReference type="Proteomes" id="UP001429580"/>
    </source>
</evidence>
<accession>A0ABX0V7U8</accession>
<protein>
    <recommendedName>
        <fullName evidence="3">DUF4145 domain-containing protein</fullName>
    </recommendedName>
</protein>
<proteinExistence type="predicted"/>
<dbReference type="EMBL" id="JAASQI010000007">
    <property type="protein sequence ID" value="NIJ59181.1"/>
    <property type="molecule type" value="Genomic_DNA"/>
</dbReference>
<comment type="caution">
    <text evidence="1">The sequence shown here is derived from an EMBL/GenBank/DDBJ whole genome shotgun (WGS) entry which is preliminary data.</text>
</comment>
<evidence type="ECO:0008006" key="3">
    <source>
        <dbReference type="Google" id="ProtNLM"/>
    </source>
</evidence>
<sequence>MATRDELYAKFGITAEAAQLFEVELGSLLLCARAIEQGWRFNADSDKARKLLRDIDRSTLGRLLGSLKKCVGLDDGLADRFASALQTRNRLFHRFYESHNFEIQTDEGRDAMMADLETMHVELFNAWQVASGMTATATAFLLELRSNRA</sequence>
<organism evidence="1 2">
    <name type="scientific">Pseudochelatococcus lubricantis</name>
    <dbReference type="NCBI Taxonomy" id="1538102"/>
    <lineage>
        <taxon>Bacteria</taxon>
        <taxon>Pseudomonadati</taxon>
        <taxon>Pseudomonadota</taxon>
        <taxon>Alphaproteobacteria</taxon>
        <taxon>Hyphomicrobiales</taxon>
        <taxon>Chelatococcaceae</taxon>
        <taxon>Pseudochelatococcus</taxon>
    </lineage>
</organism>
<evidence type="ECO:0000313" key="1">
    <source>
        <dbReference type="EMBL" id="NIJ59181.1"/>
    </source>
</evidence>